<name>A0A1D3TQH1_9FIRM</name>
<dbReference type="STRING" id="1619234.SAMN05421730_10032"/>
<keyword evidence="1" id="KW-0472">Membrane</keyword>
<keyword evidence="1" id="KW-0812">Transmembrane</keyword>
<feature type="transmembrane region" description="Helical" evidence="1">
    <location>
        <begin position="20"/>
        <end position="41"/>
    </location>
</feature>
<organism evidence="2 3">
    <name type="scientific">Anaerobium acetethylicum</name>
    <dbReference type="NCBI Taxonomy" id="1619234"/>
    <lineage>
        <taxon>Bacteria</taxon>
        <taxon>Bacillati</taxon>
        <taxon>Bacillota</taxon>
        <taxon>Clostridia</taxon>
        <taxon>Lachnospirales</taxon>
        <taxon>Lachnospiraceae</taxon>
        <taxon>Anaerobium</taxon>
    </lineage>
</organism>
<protein>
    <submittedName>
        <fullName evidence="2">Pilus assembly protein Flp/PilA</fullName>
    </submittedName>
</protein>
<accession>A0A1D3TQH1</accession>
<keyword evidence="1" id="KW-1133">Transmembrane helix</keyword>
<dbReference type="RefSeq" id="WP_139133509.1">
    <property type="nucleotide sequence ID" value="NZ_FMKA01000003.1"/>
</dbReference>
<dbReference type="AlphaFoldDB" id="A0A1D3TQH1"/>
<dbReference type="EMBL" id="FMKA01000003">
    <property type="protein sequence ID" value="SCP95868.1"/>
    <property type="molecule type" value="Genomic_DNA"/>
</dbReference>
<sequence length="64" mass="6753">MTLLRRLVREEEGQGIVEYALVIAVISLLAIAAGPTLVAAIQTAFTKISDKINNPVPAAQQPPA</sequence>
<evidence type="ECO:0000313" key="2">
    <source>
        <dbReference type="EMBL" id="SCP95868.1"/>
    </source>
</evidence>
<reference evidence="2 3" key="1">
    <citation type="submission" date="2016-09" db="EMBL/GenBank/DDBJ databases">
        <authorList>
            <person name="Capua I."/>
            <person name="De Benedictis P."/>
            <person name="Joannis T."/>
            <person name="Lombin L.H."/>
            <person name="Cattoli G."/>
        </authorList>
    </citation>
    <scope>NUCLEOTIDE SEQUENCE [LARGE SCALE GENOMIC DNA]</scope>
    <source>
        <strain evidence="2 3">GluBS11</strain>
    </source>
</reference>
<keyword evidence="3" id="KW-1185">Reference proteome</keyword>
<evidence type="ECO:0000313" key="3">
    <source>
        <dbReference type="Proteomes" id="UP000199315"/>
    </source>
</evidence>
<dbReference type="Proteomes" id="UP000199315">
    <property type="component" value="Unassembled WGS sequence"/>
</dbReference>
<proteinExistence type="predicted"/>
<evidence type="ECO:0000256" key="1">
    <source>
        <dbReference type="SAM" id="Phobius"/>
    </source>
</evidence>
<gene>
    <name evidence="2" type="ORF">SAMN05421730_10032</name>
</gene>